<protein>
    <recommendedName>
        <fullName evidence="4">Lipoprotein</fullName>
    </recommendedName>
</protein>
<sequence length="126" mass="12925">MIESHRLAAIAGLALTLGACAGPAIPRPSTPPAAVAPPPTVVRPVQNNALIGNGADAIGRMFGKPRLDVTEGAGRKLQFAGTACVLDIYFYAARAGADPVATHVDARTPDGRNAEVNSCAQALQQR</sequence>
<dbReference type="AlphaFoldDB" id="A0A0N9UFV9"/>
<reference evidence="2 3" key="1">
    <citation type="journal article" date="2015" name="Genome Announc.">
        <title>Complete Genome Sequence of Polypropylene Glycol- and Polyethylene Glycol-Degrading Sphingopyxis macrogoltabida Strain EY-1.</title>
        <authorList>
            <person name="Ohtsubo Y."/>
            <person name="Nagata Y."/>
            <person name="Numata M."/>
            <person name="Tsuchikane K."/>
            <person name="Hosoyama A."/>
            <person name="Yamazoe A."/>
            <person name="Tsuda M."/>
            <person name="Fujita N."/>
            <person name="Kawai F."/>
        </authorList>
    </citation>
    <scope>NUCLEOTIDE SEQUENCE [LARGE SCALE GENOMIC DNA]</scope>
    <source>
        <strain evidence="2 3">EY-1</strain>
    </source>
</reference>
<dbReference type="OrthoDB" id="8482143at2"/>
<proteinExistence type="predicted"/>
<organism evidence="2 3">
    <name type="scientific">Sphingopyxis macrogoltabida</name>
    <name type="common">Sphingomonas macrogoltabidus</name>
    <dbReference type="NCBI Taxonomy" id="33050"/>
    <lineage>
        <taxon>Bacteria</taxon>
        <taxon>Pseudomonadati</taxon>
        <taxon>Pseudomonadota</taxon>
        <taxon>Alphaproteobacteria</taxon>
        <taxon>Sphingomonadales</taxon>
        <taxon>Sphingomonadaceae</taxon>
        <taxon>Sphingopyxis</taxon>
    </lineage>
</organism>
<dbReference type="PATRIC" id="fig|33050.5.peg.4226"/>
<evidence type="ECO:0008006" key="4">
    <source>
        <dbReference type="Google" id="ProtNLM"/>
    </source>
</evidence>
<dbReference type="PROSITE" id="PS51257">
    <property type="entry name" value="PROKAR_LIPOPROTEIN"/>
    <property type="match status" value="1"/>
</dbReference>
<dbReference type="KEGG" id="smag:AN936_20380"/>
<feature type="chain" id="PRO_5006038919" description="Lipoprotein" evidence="1">
    <location>
        <begin position="22"/>
        <end position="126"/>
    </location>
</feature>
<feature type="signal peptide" evidence="1">
    <location>
        <begin position="1"/>
        <end position="21"/>
    </location>
</feature>
<gene>
    <name evidence="2" type="ORF">AN936_20380</name>
</gene>
<evidence type="ECO:0000256" key="1">
    <source>
        <dbReference type="SAM" id="SignalP"/>
    </source>
</evidence>
<dbReference type="Proteomes" id="UP000058074">
    <property type="component" value="Chromosome"/>
</dbReference>
<accession>A0A0N9UFV9</accession>
<dbReference type="EMBL" id="CP012700">
    <property type="protein sequence ID" value="ALH82626.1"/>
    <property type="molecule type" value="Genomic_DNA"/>
</dbReference>
<name>A0A0N9UFV9_SPHMC</name>
<evidence type="ECO:0000313" key="2">
    <source>
        <dbReference type="EMBL" id="ALH82626.1"/>
    </source>
</evidence>
<keyword evidence="1" id="KW-0732">Signal</keyword>
<dbReference type="RefSeq" id="WP_054589643.1">
    <property type="nucleotide sequence ID" value="NZ_CP012700.1"/>
</dbReference>
<evidence type="ECO:0000313" key="3">
    <source>
        <dbReference type="Proteomes" id="UP000058074"/>
    </source>
</evidence>